<protein>
    <submittedName>
        <fullName evidence="1">Uncharacterized protein</fullName>
    </submittedName>
</protein>
<accession>A0ABR2TF07</accession>
<gene>
    <name evidence="1" type="ORF">V6N11_077798</name>
</gene>
<dbReference type="EMBL" id="JBBPBN010000006">
    <property type="protein sequence ID" value="KAK9035769.1"/>
    <property type="molecule type" value="Genomic_DNA"/>
</dbReference>
<evidence type="ECO:0000313" key="1">
    <source>
        <dbReference type="EMBL" id="KAK9035769.1"/>
    </source>
</evidence>
<sequence>MLEGVDSPWKVVLVAVLLELDVFFCGKLARRCYSLAPADEVANWWEVDLQDPTIVEDFISAYRIVETTRLSSFDIHCNDLGIGVKS</sequence>
<evidence type="ECO:0000313" key="2">
    <source>
        <dbReference type="Proteomes" id="UP001396334"/>
    </source>
</evidence>
<reference evidence="1 2" key="1">
    <citation type="journal article" date="2024" name="G3 (Bethesda)">
        <title>Genome assembly of Hibiscus sabdariffa L. provides insights into metabolisms of medicinal natural products.</title>
        <authorList>
            <person name="Kim T."/>
        </authorList>
    </citation>
    <scope>NUCLEOTIDE SEQUENCE [LARGE SCALE GENOMIC DNA]</scope>
    <source>
        <strain evidence="1">TK-2024</strain>
        <tissue evidence="1">Old leaves</tissue>
    </source>
</reference>
<name>A0ABR2TF07_9ROSI</name>
<keyword evidence="2" id="KW-1185">Reference proteome</keyword>
<comment type="caution">
    <text evidence="1">The sequence shown here is derived from an EMBL/GenBank/DDBJ whole genome shotgun (WGS) entry which is preliminary data.</text>
</comment>
<dbReference type="Proteomes" id="UP001396334">
    <property type="component" value="Unassembled WGS sequence"/>
</dbReference>
<organism evidence="1 2">
    <name type="scientific">Hibiscus sabdariffa</name>
    <name type="common">roselle</name>
    <dbReference type="NCBI Taxonomy" id="183260"/>
    <lineage>
        <taxon>Eukaryota</taxon>
        <taxon>Viridiplantae</taxon>
        <taxon>Streptophyta</taxon>
        <taxon>Embryophyta</taxon>
        <taxon>Tracheophyta</taxon>
        <taxon>Spermatophyta</taxon>
        <taxon>Magnoliopsida</taxon>
        <taxon>eudicotyledons</taxon>
        <taxon>Gunneridae</taxon>
        <taxon>Pentapetalae</taxon>
        <taxon>rosids</taxon>
        <taxon>malvids</taxon>
        <taxon>Malvales</taxon>
        <taxon>Malvaceae</taxon>
        <taxon>Malvoideae</taxon>
        <taxon>Hibiscus</taxon>
    </lineage>
</organism>
<proteinExistence type="predicted"/>